<feature type="region of interest" description="Disordered" evidence="4">
    <location>
        <begin position="783"/>
        <end position="810"/>
    </location>
</feature>
<dbReference type="PANTHER" id="PTHR44688:SF16">
    <property type="entry name" value="DNA-BINDING TRANSCRIPTIONAL ACTIVATOR DEVR_DOSR"/>
    <property type="match status" value="1"/>
</dbReference>
<dbReference type="PROSITE" id="PS50043">
    <property type="entry name" value="HTH_LUXR_2"/>
    <property type="match status" value="1"/>
</dbReference>
<dbReference type="Pfam" id="PF17874">
    <property type="entry name" value="TPR_MalT"/>
    <property type="match status" value="1"/>
</dbReference>
<dbReference type="CDD" id="cd06170">
    <property type="entry name" value="LuxR_C_like"/>
    <property type="match status" value="1"/>
</dbReference>
<dbReference type="GO" id="GO:0006355">
    <property type="term" value="P:regulation of DNA-templated transcription"/>
    <property type="evidence" value="ECO:0007669"/>
    <property type="project" value="InterPro"/>
</dbReference>
<dbReference type="PANTHER" id="PTHR44688">
    <property type="entry name" value="DNA-BINDING TRANSCRIPTIONAL ACTIVATOR DEVR_DOSR"/>
    <property type="match status" value="1"/>
</dbReference>
<evidence type="ECO:0000256" key="4">
    <source>
        <dbReference type="SAM" id="MobiDB-lite"/>
    </source>
</evidence>
<dbReference type="Gene3D" id="1.10.10.10">
    <property type="entry name" value="Winged helix-like DNA-binding domain superfamily/Winged helix DNA-binding domain"/>
    <property type="match status" value="1"/>
</dbReference>
<evidence type="ECO:0000313" key="7">
    <source>
        <dbReference type="Proteomes" id="UP000244064"/>
    </source>
</evidence>
<dbReference type="InterPro" id="IPR059106">
    <property type="entry name" value="WHD_MalT"/>
</dbReference>
<dbReference type="InterPro" id="IPR016032">
    <property type="entry name" value="Sig_transdc_resp-reg_C-effctor"/>
</dbReference>
<sequence length="872" mass="97762">MSMHPDISTMASPVPARIQPVQLPRLPPAYIPRVRLSTRLHASEARLRLLCSPAGFGKSVLLNECARQAPLDTQVVWLDLAGRSLAVDDFLRLLAAALHHPIADGVSLDAFIERLATRQTPLWLMLDDYPREPDPALDACFDRLLEQSSESIKWWVSSRLQPAWNLPRLLLQGDLCELEAEDLALDADELTALLERHRLKVPQKSRELLLHHSEGWLAGVCLLLMHADEHTLRERMEGGTLFLRDYIQREVLNPLPEELRTALFSLVHLPRFSASLCEHVLQGGGASLLTQLRTRQLFIRPLDSCGEWFRVWRPLAQVLPRLPDAVPPTQIYVRACQWFAGQGLLCEAVEHALLARQPEVAANYLQRFGQEQLLVGRNVSQFLRWRNELPHDLFASTPRLIMLQGWALIICARLDEAETCVADLAHFLPQPEAHRQVQLLAHWQALTGVLQRQRGYRSARVHCLEALGALNPKAWSQRALCHQTLAQHALAEGKLDEAEVQISEGLRLSRLNGSLIFETLINLDRIHLLDMIGESDRALELADQALLHLQGSVKQSPVLGRLLLLRGLLLASQGRDAESAQAYLQGSKEAEDSEDAHTIFGFLGLSELATRAGEVSVAFQRLREAERLMQWRHVPEVRYQSLIQFATGGLWLRQGDLVRAREAFEQVAAHYRSGELLPPSACYDLLPRLRRYMALIDLLEGNGARAIEDLRVLRQECAAVGLRKFACECRFTLAEALLVAGEDGEAERELREAVAEAEPMKLMRPLLELQQRKPEWIRQALPARRSQAPAPMPMGGTPAPAPERSSQGSPLSLREQTVLSLIAQGCSNQEIAEQLFISLHTVKTHARRINTKLGVARRTQAVAMAKSMGLVS</sequence>
<dbReference type="Pfam" id="PF00196">
    <property type="entry name" value="GerE"/>
    <property type="match status" value="1"/>
</dbReference>
<keyword evidence="1" id="KW-0805">Transcription regulation</keyword>
<organism evidence="6 7">
    <name type="scientific">Pseudomonas mangrovi</name>
    <dbReference type="NCBI Taxonomy" id="2161748"/>
    <lineage>
        <taxon>Bacteria</taxon>
        <taxon>Pseudomonadati</taxon>
        <taxon>Pseudomonadota</taxon>
        <taxon>Gammaproteobacteria</taxon>
        <taxon>Pseudomonadales</taxon>
        <taxon>Pseudomonadaceae</taxon>
        <taxon>Pseudomonas</taxon>
    </lineage>
</organism>
<comment type="caution">
    <text evidence="6">The sequence shown here is derived from an EMBL/GenBank/DDBJ whole genome shotgun (WGS) entry which is preliminary data.</text>
</comment>
<evidence type="ECO:0000313" key="6">
    <source>
        <dbReference type="EMBL" id="PTU75102.1"/>
    </source>
</evidence>
<dbReference type="SUPFAM" id="SSF48452">
    <property type="entry name" value="TPR-like"/>
    <property type="match status" value="2"/>
</dbReference>
<evidence type="ECO:0000256" key="1">
    <source>
        <dbReference type="ARBA" id="ARBA00023015"/>
    </source>
</evidence>
<dbReference type="Proteomes" id="UP000244064">
    <property type="component" value="Unassembled WGS sequence"/>
</dbReference>
<evidence type="ECO:0000256" key="2">
    <source>
        <dbReference type="ARBA" id="ARBA00023125"/>
    </source>
</evidence>
<feature type="domain" description="HTH luxR-type" evidence="5">
    <location>
        <begin position="804"/>
        <end position="869"/>
    </location>
</feature>
<dbReference type="SMART" id="SM00421">
    <property type="entry name" value="HTH_LUXR"/>
    <property type="match status" value="1"/>
</dbReference>
<dbReference type="RefSeq" id="WP_108106427.1">
    <property type="nucleotide sequence ID" value="NZ_QASN01000012.1"/>
</dbReference>
<evidence type="ECO:0000256" key="3">
    <source>
        <dbReference type="ARBA" id="ARBA00023163"/>
    </source>
</evidence>
<dbReference type="Pfam" id="PF25873">
    <property type="entry name" value="WHD_MalT"/>
    <property type="match status" value="1"/>
</dbReference>
<protein>
    <submittedName>
        <fullName evidence="6">Helix-turn-helix transcriptional regulator</fullName>
    </submittedName>
</protein>
<dbReference type="InterPro" id="IPR000792">
    <property type="entry name" value="Tscrpt_reg_LuxR_C"/>
</dbReference>
<dbReference type="SUPFAM" id="SSF46894">
    <property type="entry name" value="C-terminal effector domain of the bipartite response regulators"/>
    <property type="match status" value="1"/>
</dbReference>
<dbReference type="InterPro" id="IPR036388">
    <property type="entry name" value="WH-like_DNA-bd_sf"/>
</dbReference>
<gene>
    <name evidence="6" type="ORF">DBO85_06460</name>
</gene>
<dbReference type="PRINTS" id="PR00038">
    <property type="entry name" value="HTHLUXR"/>
</dbReference>
<keyword evidence="2" id="KW-0238">DNA-binding</keyword>
<evidence type="ECO:0000259" key="5">
    <source>
        <dbReference type="PROSITE" id="PS50043"/>
    </source>
</evidence>
<dbReference type="AlphaFoldDB" id="A0A2T5PBK2"/>
<name>A0A2T5PBK2_9PSED</name>
<dbReference type="CDD" id="cd01120">
    <property type="entry name" value="RecA-like_superfamily"/>
    <property type="match status" value="1"/>
</dbReference>
<dbReference type="InterPro" id="IPR041617">
    <property type="entry name" value="TPR_MalT"/>
</dbReference>
<accession>A0A2T5PBK2</accession>
<dbReference type="EMBL" id="QASN01000012">
    <property type="protein sequence ID" value="PTU75102.1"/>
    <property type="molecule type" value="Genomic_DNA"/>
</dbReference>
<dbReference type="InterPro" id="IPR011990">
    <property type="entry name" value="TPR-like_helical_dom_sf"/>
</dbReference>
<reference evidence="6 7" key="1">
    <citation type="submission" date="2018-04" db="EMBL/GenBank/DDBJ databases">
        <title>Pseudomonas sp. nov., isolated from mangrove soil.</title>
        <authorList>
            <person name="Chen C."/>
        </authorList>
    </citation>
    <scope>NUCLEOTIDE SEQUENCE [LARGE SCALE GENOMIC DNA]</scope>
    <source>
        <strain evidence="6 7">TC-11</strain>
    </source>
</reference>
<keyword evidence="3" id="KW-0804">Transcription</keyword>
<dbReference type="Gene3D" id="1.25.40.10">
    <property type="entry name" value="Tetratricopeptide repeat domain"/>
    <property type="match status" value="1"/>
</dbReference>
<keyword evidence="7" id="KW-1185">Reference proteome</keyword>
<dbReference type="GO" id="GO:0003677">
    <property type="term" value="F:DNA binding"/>
    <property type="evidence" value="ECO:0007669"/>
    <property type="project" value="UniProtKB-KW"/>
</dbReference>
<dbReference type="PROSITE" id="PS00622">
    <property type="entry name" value="HTH_LUXR_1"/>
    <property type="match status" value="1"/>
</dbReference>
<dbReference type="OrthoDB" id="1123107at2"/>
<proteinExistence type="predicted"/>